<gene>
    <name evidence="3" type="ORF">ROZALSC1DRAFT_29452</name>
</gene>
<dbReference type="Proteomes" id="UP000281549">
    <property type="component" value="Unassembled WGS sequence"/>
</dbReference>
<dbReference type="InterPro" id="IPR037804">
    <property type="entry name" value="SGF73"/>
</dbReference>
<protein>
    <submittedName>
        <fullName evidence="3">SCA7-domain-containing protein</fullName>
    </submittedName>
</protein>
<accession>A0A4P9YKA8</accession>
<proteinExistence type="predicted"/>
<dbReference type="PANTHER" id="PTHR47805">
    <property type="entry name" value="SAGA-ASSOCIATED FACTOR 73"/>
    <property type="match status" value="1"/>
</dbReference>
<reference evidence="4" key="1">
    <citation type="journal article" date="2018" name="Nat. Microbiol.">
        <title>Leveraging single-cell genomics to expand the fungal tree of life.</title>
        <authorList>
            <person name="Ahrendt S.R."/>
            <person name="Quandt C.A."/>
            <person name="Ciobanu D."/>
            <person name="Clum A."/>
            <person name="Salamov A."/>
            <person name="Andreopoulos B."/>
            <person name="Cheng J.F."/>
            <person name="Woyke T."/>
            <person name="Pelin A."/>
            <person name="Henrissat B."/>
            <person name="Reynolds N.K."/>
            <person name="Benny G.L."/>
            <person name="Smith M.E."/>
            <person name="James T.Y."/>
            <person name="Grigoriev I.V."/>
        </authorList>
    </citation>
    <scope>NUCLEOTIDE SEQUENCE [LARGE SCALE GENOMIC DNA]</scope>
    <source>
        <strain evidence="4">CSF55</strain>
    </source>
</reference>
<dbReference type="Pfam" id="PF08313">
    <property type="entry name" value="SCA7"/>
    <property type="match status" value="1"/>
</dbReference>
<feature type="region of interest" description="Disordered" evidence="1">
    <location>
        <begin position="322"/>
        <end position="365"/>
    </location>
</feature>
<dbReference type="PANTHER" id="PTHR47805:SF1">
    <property type="entry name" value="SAGA-ASSOCIATED FACTOR 73"/>
    <property type="match status" value="1"/>
</dbReference>
<dbReference type="EMBL" id="ML005339">
    <property type="protein sequence ID" value="RKP18900.1"/>
    <property type="molecule type" value="Genomic_DNA"/>
</dbReference>
<name>A0A4P9YKA8_ROZAC</name>
<dbReference type="PROSITE" id="PS51505">
    <property type="entry name" value="SCA7"/>
    <property type="match status" value="1"/>
</dbReference>
<sequence length="365" mass="41713">MDLTTGLKEEDRLKEKINIEKELTKEINKFCVNRNDVAIGTYPLSLFDNAEDFRRIDLHFKRGENILDDIFTPSDRSSWLNYFPPEEKLEKDIKTKGVLVRCRKCNRPVFEKAHLQHKEICQGEKARSKIKTPVFQSRVSSVQNKSLNSNIEENTSMDAFEMKSKLKKRAPSKKELDLNKQCGVLLNASGARCTRSLTCKSHSATSKRAVQRDYDYDYLLNMHNTRQQMLKNQKAAGIEHATAVSNVANATCFLELDEPIVDLYEAVRGSCPSKIVDEPLPFSPYASVNAHILQSVFITFLPSLARPSIPKPRHMISKRLEQLDEHFPETSTPTTEKKRKKKTLNGKEKKKTKKLAADDLISIDE</sequence>
<evidence type="ECO:0000259" key="2">
    <source>
        <dbReference type="PROSITE" id="PS51505"/>
    </source>
</evidence>
<evidence type="ECO:0000313" key="4">
    <source>
        <dbReference type="Proteomes" id="UP000281549"/>
    </source>
</evidence>
<feature type="compositionally biased region" description="Basic residues" evidence="1">
    <location>
        <begin position="337"/>
        <end position="354"/>
    </location>
</feature>
<evidence type="ECO:0000313" key="3">
    <source>
        <dbReference type="EMBL" id="RKP18900.1"/>
    </source>
</evidence>
<dbReference type="Gene3D" id="6.10.140.1270">
    <property type="match status" value="1"/>
</dbReference>
<organism evidence="3 4">
    <name type="scientific">Rozella allomycis (strain CSF55)</name>
    <dbReference type="NCBI Taxonomy" id="988480"/>
    <lineage>
        <taxon>Eukaryota</taxon>
        <taxon>Fungi</taxon>
        <taxon>Fungi incertae sedis</taxon>
        <taxon>Cryptomycota</taxon>
        <taxon>Cryptomycota incertae sedis</taxon>
        <taxon>Rozella</taxon>
    </lineage>
</organism>
<dbReference type="GO" id="GO:0000124">
    <property type="term" value="C:SAGA complex"/>
    <property type="evidence" value="ECO:0007669"/>
    <property type="project" value="InterPro"/>
</dbReference>
<evidence type="ECO:0000256" key="1">
    <source>
        <dbReference type="SAM" id="MobiDB-lite"/>
    </source>
</evidence>
<dbReference type="InterPro" id="IPR013243">
    <property type="entry name" value="SCA7_dom"/>
</dbReference>
<feature type="domain" description="SCA7" evidence="2">
    <location>
        <begin position="169"/>
        <end position="236"/>
    </location>
</feature>
<dbReference type="AlphaFoldDB" id="A0A4P9YKA8"/>